<keyword evidence="2" id="KW-1185">Reference proteome</keyword>
<gene>
    <name evidence="1" type="ORF">MANES_09G059072v8</name>
</gene>
<dbReference type="Proteomes" id="UP000091857">
    <property type="component" value="Chromosome 9"/>
</dbReference>
<protein>
    <submittedName>
        <fullName evidence="1">Uncharacterized protein</fullName>
    </submittedName>
</protein>
<sequence>MLILCLYVDDLIYTGNDEGMVEDFKRKMMNEFEMSDLGLMHFFLGIEVKQSSVGIFISQKKYALEILDTMNLSPIALYISISYHNKSTILYARGDTATPGLHILYARGDTATPGLLMLYARGDTATPGLLISYHIVHAISYHSTSCHNILRARGSSSIHPHHYHRTVDFGIIYKRGVKENLFGFCDSNYAGDVDDWKSTSGFVFIMSSGAISWSSKKQQIVTLSTTEAEFISAATCSCQVIWLRRLLEMLQCQQQGPTKVFCDNVSAIKISKNPVLHGRSKHIDVRYHFLRDLCNDSTVDLLFCRSEDQVADIMTKPLKQAVFVKLRGLLGVCSVDQTFT</sequence>
<evidence type="ECO:0000313" key="2">
    <source>
        <dbReference type="Proteomes" id="UP000091857"/>
    </source>
</evidence>
<proteinExistence type="predicted"/>
<accession>A0ACB7H322</accession>
<comment type="caution">
    <text evidence="1">The sequence shown here is derived from an EMBL/GenBank/DDBJ whole genome shotgun (WGS) entry which is preliminary data.</text>
</comment>
<reference evidence="2" key="1">
    <citation type="journal article" date="2016" name="Nat. Biotechnol.">
        <title>Sequencing wild and cultivated cassava and related species reveals extensive interspecific hybridization and genetic diversity.</title>
        <authorList>
            <person name="Bredeson J.V."/>
            <person name="Lyons J.B."/>
            <person name="Prochnik S.E."/>
            <person name="Wu G.A."/>
            <person name="Ha C.M."/>
            <person name="Edsinger-Gonzales E."/>
            <person name="Grimwood J."/>
            <person name="Schmutz J."/>
            <person name="Rabbi I.Y."/>
            <person name="Egesi C."/>
            <person name="Nauluvula P."/>
            <person name="Lebot V."/>
            <person name="Ndunguru J."/>
            <person name="Mkamilo G."/>
            <person name="Bart R.S."/>
            <person name="Setter T.L."/>
            <person name="Gleadow R.M."/>
            <person name="Kulakow P."/>
            <person name="Ferguson M.E."/>
            <person name="Rounsley S."/>
            <person name="Rokhsar D.S."/>
        </authorList>
    </citation>
    <scope>NUCLEOTIDE SEQUENCE [LARGE SCALE GENOMIC DNA]</scope>
    <source>
        <strain evidence="2">cv. AM560-2</strain>
    </source>
</reference>
<name>A0ACB7H322_MANES</name>
<dbReference type="EMBL" id="CM004395">
    <property type="protein sequence ID" value="KAG8647104.1"/>
    <property type="molecule type" value="Genomic_DNA"/>
</dbReference>
<evidence type="ECO:0000313" key="1">
    <source>
        <dbReference type="EMBL" id="KAG8647104.1"/>
    </source>
</evidence>
<organism evidence="1 2">
    <name type="scientific">Manihot esculenta</name>
    <name type="common">Cassava</name>
    <name type="synonym">Jatropha manihot</name>
    <dbReference type="NCBI Taxonomy" id="3983"/>
    <lineage>
        <taxon>Eukaryota</taxon>
        <taxon>Viridiplantae</taxon>
        <taxon>Streptophyta</taxon>
        <taxon>Embryophyta</taxon>
        <taxon>Tracheophyta</taxon>
        <taxon>Spermatophyta</taxon>
        <taxon>Magnoliopsida</taxon>
        <taxon>eudicotyledons</taxon>
        <taxon>Gunneridae</taxon>
        <taxon>Pentapetalae</taxon>
        <taxon>rosids</taxon>
        <taxon>fabids</taxon>
        <taxon>Malpighiales</taxon>
        <taxon>Euphorbiaceae</taxon>
        <taxon>Crotonoideae</taxon>
        <taxon>Manihoteae</taxon>
        <taxon>Manihot</taxon>
    </lineage>
</organism>